<dbReference type="OrthoDB" id="417697at2759"/>
<dbReference type="SUPFAM" id="SSF53335">
    <property type="entry name" value="S-adenosyl-L-methionine-dependent methyltransferases"/>
    <property type="match status" value="1"/>
</dbReference>
<dbReference type="GeneID" id="111102639"/>
<dbReference type="FunFam" id="3.40.50.150:FF:000279">
    <property type="entry name" value="Methyltransferase-like protein"/>
    <property type="match status" value="1"/>
</dbReference>
<proteinExistence type="inferred from homology"/>
<comment type="function">
    <text evidence="10">S-adenosyl-L-methionine-dependent methyltransferase that mediates N(3)-methylcytidine modification of residue 32 of the tRNA anticodon loop of tRNA(Ser), including tRNA(Ser)(UGA) and tRNA(Ser)(GCU). Interaction with SARS1/SerRS is required for N(3)-methylcytidine methylation.</text>
</comment>
<evidence type="ECO:0000256" key="10">
    <source>
        <dbReference type="ARBA" id="ARBA00058280"/>
    </source>
</evidence>
<dbReference type="GO" id="GO:0030488">
    <property type="term" value="P:tRNA methylation"/>
    <property type="evidence" value="ECO:0007669"/>
    <property type="project" value="UniProtKB-ARBA"/>
</dbReference>
<evidence type="ECO:0000256" key="5">
    <source>
        <dbReference type="ARBA" id="ARBA00022603"/>
    </source>
</evidence>
<protein>
    <recommendedName>
        <fullName evidence="12">tRNA N(3)-methylcytidine methyltransferase</fullName>
        <ecNumber evidence="12">2.1.1.-</ecNumber>
    </recommendedName>
</protein>
<reference evidence="16" key="1">
    <citation type="submission" date="2025-08" db="UniProtKB">
        <authorList>
            <consortium name="RefSeq"/>
        </authorList>
    </citation>
    <scope>IDENTIFICATION</scope>
    <source>
        <tissue evidence="16">Whole sample</tissue>
    </source>
</reference>
<dbReference type="InterPro" id="IPR029063">
    <property type="entry name" value="SAM-dependent_MTases_sf"/>
</dbReference>
<evidence type="ECO:0000256" key="3">
    <source>
        <dbReference type="ARBA" id="ARBA00009725"/>
    </source>
</evidence>
<evidence type="ECO:0000256" key="8">
    <source>
        <dbReference type="ARBA" id="ARBA00023242"/>
    </source>
</evidence>
<organism evidence="15 16">
    <name type="scientific">Crassostrea virginica</name>
    <name type="common">Eastern oyster</name>
    <dbReference type="NCBI Taxonomy" id="6565"/>
    <lineage>
        <taxon>Eukaryota</taxon>
        <taxon>Metazoa</taxon>
        <taxon>Spiralia</taxon>
        <taxon>Lophotrochozoa</taxon>
        <taxon>Mollusca</taxon>
        <taxon>Bivalvia</taxon>
        <taxon>Autobranchia</taxon>
        <taxon>Pteriomorphia</taxon>
        <taxon>Ostreida</taxon>
        <taxon>Ostreoidea</taxon>
        <taxon>Ostreidae</taxon>
        <taxon>Crassostrea</taxon>
    </lineage>
</organism>
<keyword evidence="15" id="KW-1185">Reference proteome</keyword>
<dbReference type="PIRSF" id="PIRSF037755">
    <property type="entry name" value="Mettl2_prd"/>
    <property type="match status" value="1"/>
</dbReference>
<dbReference type="CDD" id="cd02440">
    <property type="entry name" value="AdoMet_MTases"/>
    <property type="match status" value="1"/>
</dbReference>
<evidence type="ECO:0000256" key="6">
    <source>
        <dbReference type="ARBA" id="ARBA00022679"/>
    </source>
</evidence>
<accession>A0A8B8AM73</accession>
<dbReference type="PANTHER" id="PTHR22809:SF5">
    <property type="entry name" value="TRNA N(3)-METHYLCYTIDINE METHYLTRANSFERASE METTL6"/>
    <property type="match status" value="1"/>
</dbReference>
<evidence type="ECO:0000256" key="7">
    <source>
        <dbReference type="ARBA" id="ARBA00022694"/>
    </source>
</evidence>
<comment type="similarity">
    <text evidence="3 12">Belongs to the methyltransferase superfamily. METL family.</text>
</comment>
<feature type="region of interest" description="Disordered" evidence="13">
    <location>
        <begin position="1"/>
        <end position="27"/>
    </location>
</feature>
<dbReference type="GO" id="GO:0005737">
    <property type="term" value="C:cytoplasm"/>
    <property type="evidence" value="ECO:0007669"/>
    <property type="project" value="UniProtKB-SubCell"/>
</dbReference>
<dbReference type="RefSeq" id="XP_022291169.1">
    <property type="nucleotide sequence ID" value="XM_022435461.1"/>
</dbReference>
<evidence type="ECO:0000256" key="12">
    <source>
        <dbReference type="PIRNR" id="PIRNR037755"/>
    </source>
</evidence>
<dbReference type="Gene3D" id="3.40.50.150">
    <property type="entry name" value="Vaccinia Virus protein VP39"/>
    <property type="match status" value="1"/>
</dbReference>
<sequence length="330" mass="38140">MDEKLQSQKENCESKNENSCSNIAEDKKEKDLDAKMNNIWFTDMQCVKDESGETSGNDKGDEKYCHPARKLSEAEITKLQKDVTCVSDFKRNKLEKEAQKNWDLFYKRNTTKFFKDRHWTKREFDELCPMDVQTGRRTVLEVGCGVGNFIWPLIQEEQSLFFYACDFSPRAVQFVKDNPNFDPSRCCAFQCDLTSDDLRVTVPHDSVDVVSMIFVLSAIHPDKMESALSNIIKVMKPGGSLLFRDYGLYDYAMLRFAPGHKLSENFYVRQDGTRAYYFTTDKVLELAGNSGFDVSESQCEYIQRETVNKKEDLCVPRIFVQGKFVKPRST</sequence>
<feature type="domain" description="Methyltransferase type 12" evidence="14">
    <location>
        <begin position="140"/>
        <end position="241"/>
    </location>
</feature>
<keyword evidence="8" id="KW-0539">Nucleus</keyword>
<evidence type="ECO:0000256" key="13">
    <source>
        <dbReference type="SAM" id="MobiDB-lite"/>
    </source>
</evidence>
<evidence type="ECO:0000256" key="11">
    <source>
        <dbReference type="ARBA" id="ARBA00065134"/>
    </source>
</evidence>
<name>A0A8B8AM73_CRAVI</name>
<dbReference type="Proteomes" id="UP000694844">
    <property type="component" value="Chromosome 7"/>
</dbReference>
<dbReference type="GO" id="GO:0005634">
    <property type="term" value="C:nucleus"/>
    <property type="evidence" value="ECO:0007669"/>
    <property type="project" value="UniProtKB-SubCell"/>
</dbReference>
<dbReference type="Pfam" id="PF08242">
    <property type="entry name" value="Methyltransf_12"/>
    <property type="match status" value="1"/>
</dbReference>
<evidence type="ECO:0000256" key="1">
    <source>
        <dbReference type="ARBA" id="ARBA00004123"/>
    </source>
</evidence>
<evidence type="ECO:0000256" key="4">
    <source>
        <dbReference type="ARBA" id="ARBA00022490"/>
    </source>
</evidence>
<evidence type="ECO:0000313" key="15">
    <source>
        <dbReference type="Proteomes" id="UP000694844"/>
    </source>
</evidence>
<evidence type="ECO:0000256" key="9">
    <source>
        <dbReference type="ARBA" id="ARBA00050646"/>
    </source>
</evidence>
<comment type="catalytic activity">
    <reaction evidence="9">
        <text>cytidine(32) in tRNA(Ser) + S-adenosyl-L-methionine = N(3)-methylcytidine(32) in tRNA(Ser) + S-adenosyl-L-homocysteine + H(+)</text>
        <dbReference type="Rhea" id="RHEA:50956"/>
        <dbReference type="Rhea" id="RHEA-COMP:12849"/>
        <dbReference type="Rhea" id="RHEA-COMP:12851"/>
        <dbReference type="ChEBI" id="CHEBI:15378"/>
        <dbReference type="ChEBI" id="CHEBI:57856"/>
        <dbReference type="ChEBI" id="CHEBI:59789"/>
        <dbReference type="ChEBI" id="CHEBI:74894"/>
        <dbReference type="ChEBI" id="CHEBI:82748"/>
    </reaction>
    <physiologicalReaction direction="left-to-right" evidence="9">
        <dbReference type="Rhea" id="RHEA:50957"/>
    </physiologicalReaction>
</comment>
<evidence type="ECO:0000313" key="16">
    <source>
        <dbReference type="RefSeq" id="XP_022291169.1"/>
    </source>
</evidence>
<keyword evidence="5 12" id="KW-0489">Methyltransferase</keyword>
<dbReference type="KEGG" id="cvn:111102639"/>
<gene>
    <name evidence="16" type="primary">LOC111102639</name>
</gene>
<comment type="subunit">
    <text evidence="11">Monomer. Interacts with SARS1/SerRS; interaction is mediated via tRNA(Ser) and is required for N(3)-methylcytidine methylation.</text>
</comment>
<feature type="compositionally biased region" description="Basic and acidic residues" evidence="13">
    <location>
        <begin position="1"/>
        <end position="16"/>
    </location>
</feature>
<dbReference type="AlphaFoldDB" id="A0A8B8AM73"/>
<dbReference type="EC" id="2.1.1.-" evidence="12"/>
<evidence type="ECO:0000259" key="14">
    <source>
        <dbReference type="Pfam" id="PF08242"/>
    </source>
</evidence>
<keyword evidence="4" id="KW-0963">Cytoplasm</keyword>
<dbReference type="InterPro" id="IPR013217">
    <property type="entry name" value="Methyltransf_12"/>
</dbReference>
<comment type="subcellular location">
    <subcellularLocation>
        <location evidence="2">Cytoplasm</location>
    </subcellularLocation>
    <subcellularLocation>
        <location evidence="1">Nucleus</location>
    </subcellularLocation>
</comment>
<dbReference type="PANTHER" id="PTHR22809">
    <property type="entry name" value="METHYLTRANSFERASE-RELATED"/>
    <property type="match status" value="1"/>
</dbReference>
<keyword evidence="6 12" id="KW-0808">Transferase</keyword>
<dbReference type="InterPro" id="IPR026113">
    <property type="entry name" value="METTL2/6/8-like"/>
</dbReference>
<keyword evidence="7" id="KW-0819">tRNA processing</keyword>
<evidence type="ECO:0000256" key="2">
    <source>
        <dbReference type="ARBA" id="ARBA00004496"/>
    </source>
</evidence>
<dbReference type="GO" id="GO:0052735">
    <property type="term" value="F:tRNA (cytidine-3-)-methyltransferase activity"/>
    <property type="evidence" value="ECO:0007669"/>
    <property type="project" value="UniProtKB-ARBA"/>
</dbReference>